<dbReference type="CDD" id="cd16461">
    <property type="entry name" value="RING-H2_EL5-like"/>
    <property type="match status" value="1"/>
</dbReference>
<dbReference type="SUPFAM" id="SSF57850">
    <property type="entry name" value="RING/U-box"/>
    <property type="match status" value="1"/>
</dbReference>
<dbReference type="SMART" id="SM00184">
    <property type="entry name" value="RING"/>
    <property type="match status" value="1"/>
</dbReference>
<dbReference type="PROSITE" id="PS50089">
    <property type="entry name" value="ZF_RING_2"/>
    <property type="match status" value="1"/>
</dbReference>
<dbReference type="OrthoDB" id="8062037at2759"/>
<comment type="pathway">
    <text evidence="3">Protein modification; protein ubiquitination.</text>
</comment>
<keyword evidence="12 16" id="KW-0472">Membrane</keyword>
<comment type="subcellular location">
    <subcellularLocation>
        <location evidence="2">Membrane</location>
        <topology evidence="2">Single-pass membrane protein</topology>
    </subcellularLocation>
</comment>
<comment type="catalytic activity">
    <reaction evidence="1">
        <text>S-ubiquitinyl-[E2 ubiquitin-conjugating enzyme]-L-cysteine + [acceptor protein]-L-lysine = [E2 ubiquitin-conjugating enzyme]-L-cysteine + N(6)-ubiquitinyl-[acceptor protein]-L-lysine.</text>
        <dbReference type="EC" id="2.3.2.27"/>
    </reaction>
</comment>
<evidence type="ECO:0000256" key="16">
    <source>
        <dbReference type="SAM" id="Phobius"/>
    </source>
</evidence>
<evidence type="ECO:0000256" key="13">
    <source>
        <dbReference type="ARBA" id="ARBA00024209"/>
    </source>
</evidence>
<dbReference type="STRING" id="93759.A0A1R3HS65"/>
<dbReference type="InterPro" id="IPR001841">
    <property type="entry name" value="Znf_RING"/>
</dbReference>
<keyword evidence="9" id="KW-0833">Ubl conjugation pathway</keyword>
<organism evidence="18 19">
    <name type="scientific">Corchorus olitorius</name>
    <dbReference type="NCBI Taxonomy" id="93759"/>
    <lineage>
        <taxon>Eukaryota</taxon>
        <taxon>Viridiplantae</taxon>
        <taxon>Streptophyta</taxon>
        <taxon>Embryophyta</taxon>
        <taxon>Tracheophyta</taxon>
        <taxon>Spermatophyta</taxon>
        <taxon>Magnoliopsida</taxon>
        <taxon>eudicotyledons</taxon>
        <taxon>Gunneridae</taxon>
        <taxon>Pentapetalae</taxon>
        <taxon>rosids</taxon>
        <taxon>malvids</taxon>
        <taxon>Malvales</taxon>
        <taxon>Malvaceae</taxon>
        <taxon>Grewioideae</taxon>
        <taxon>Apeibeae</taxon>
        <taxon>Corchorus</taxon>
    </lineage>
</organism>
<dbReference type="PANTHER" id="PTHR14155:SF505">
    <property type="entry name" value="RING-TYPE DOMAIN-CONTAINING PROTEIN"/>
    <property type="match status" value="1"/>
</dbReference>
<evidence type="ECO:0000259" key="17">
    <source>
        <dbReference type="PROSITE" id="PS50089"/>
    </source>
</evidence>
<name>A0A1R3HS65_9ROSI</name>
<protein>
    <recommendedName>
        <fullName evidence="4">RING-type E3 ubiquitin transferase</fullName>
        <ecNumber evidence="4">2.3.2.27</ecNumber>
    </recommendedName>
</protein>
<sequence>MFNLSRWVYLYILTVVVVAAQPTSPPPGGDSYQLYSHFDPSMAIIVMVLVCAFFLVGFVSIYMRQCAEANARANAAAAVATASAGRSRMKGLDPAVIESFPVFIYSYVKDLHLGKGALECAVCLSEFDDDEALRLIPKCSHVFHPECIDAWLEFHVTCPVCRAKLTPDSGGKEVESSSNVVIALNSNSNEPSSPPTSTSTQRVEEQNDVVINVNEETRPRVKITGKFPRSHSTGHSLVQPGENVERYTLRLPEELRKQIMKSGNLKRTRSYDAVLAKEGSSRKGGGEGSSRGKSYIDRWVFRATPPFVSKTGSVKSQKGGPGNGDGDGSTSWRGLTSVKGKLNCLNLKVEQTDKEEPSARPPV</sequence>
<keyword evidence="11 16" id="KW-1133">Transmembrane helix</keyword>
<evidence type="ECO:0000256" key="10">
    <source>
        <dbReference type="ARBA" id="ARBA00022833"/>
    </source>
</evidence>
<dbReference type="InterPro" id="IPR053238">
    <property type="entry name" value="RING-H2_zinc_finger"/>
</dbReference>
<dbReference type="PANTHER" id="PTHR14155">
    <property type="entry name" value="RING FINGER DOMAIN-CONTAINING"/>
    <property type="match status" value="1"/>
</dbReference>
<feature type="region of interest" description="Disordered" evidence="15">
    <location>
        <begin position="185"/>
        <end position="206"/>
    </location>
</feature>
<feature type="compositionally biased region" description="Low complexity" evidence="15">
    <location>
        <begin position="185"/>
        <end position="200"/>
    </location>
</feature>
<evidence type="ECO:0000256" key="14">
    <source>
        <dbReference type="PROSITE-ProRule" id="PRU00175"/>
    </source>
</evidence>
<keyword evidence="19" id="KW-1185">Reference proteome</keyword>
<evidence type="ECO:0000256" key="3">
    <source>
        <dbReference type="ARBA" id="ARBA00004906"/>
    </source>
</evidence>
<dbReference type="GO" id="GO:0008270">
    <property type="term" value="F:zinc ion binding"/>
    <property type="evidence" value="ECO:0007669"/>
    <property type="project" value="UniProtKB-KW"/>
</dbReference>
<keyword evidence="5" id="KW-0808">Transferase</keyword>
<dbReference type="FunFam" id="3.30.40.10:FF:000187">
    <property type="entry name" value="E3 ubiquitin-protein ligase ATL6"/>
    <property type="match status" value="1"/>
</dbReference>
<feature type="transmembrane region" description="Helical" evidence="16">
    <location>
        <begin position="43"/>
        <end position="63"/>
    </location>
</feature>
<comment type="similarity">
    <text evidence="13">Belongs to the RING-type zinc finger family. ATL subfamily.</text>
</comment>
<evidence type="ECO:0000313" key="19">
    <source>
        <dbReference type="Proteomes" id="UP000187203"/>
    </source>
</evidence>
<evidence type="ECO:0000256" key="15">
    <source>
        <dbReference type="SAM" id="MobiDB-lite"/>
    </source>
</evidence>
<evidence type="ECO:0000313" key="18">
    <source>
        <dbReference type="EMBL" id="OMO73021.1"/>
    </source>
</evidence>
<evidence type="ECO:0000256" key="4">
    <source>
        <dbReference type="ARBA" id="ARBA00012483"/>
    </source>
</evidence>
<gene>
    <name evidence="18" type="ORF">COLO4_27309</name>
</gene>
<evidence type="ECO:0000256" key="5">
    <source>
        <dbReference type="ARBA" id="ARBA00022679"/>
    </source>
</evidence>
<evidence type="ECO:0000256" key="11">
    <source>
        <dbReference type="ARBA" id="ARBA00022989"/>
    </source>
</evidence>
<evidence type="ECO:0000256" key="2">
    <source>
        <dbReference type="ARBA" id="ARBA00004167"/>
    </source>
</evidence>
<dbReference type="GO" id="GO:0061630">
    <property type="term" value="F:ubiquitin protein ligase activity"/>
    <property type="evidence" value="ECO:0007669"/>
    <property type="project" value="UniProtKB-EC"/>
</dbReference>
<dbReference type="EC" id="2.3.2.27" evidence="4"/>
<feature type="transmembrane region" description="Helical" evidence="16">
    <location>
        <begin position="7"/>
        <end position="23"/>
    </location>
</feature>
<comment type="caution">
    <text evidence="18">The sequence shown here is derived from an EMBL/GenBank/DDBJ whole genome shotgun (WGS) entry which is preliminary data.</text>
</comment>
<dbReference type="Gene3D" id="3.30.40.10">
    <property type="entry name" value="Zinc/RING finger domain, C3HC4 (zinc finger)"/>
    <property type="match status" value="1"/>
</dbReference>
<evidence type="ECO:0000256" key="7">
    <source>
        <dbReference type="ARBA" id="ARBA00022723"/>
    </source>
</evidence>
<dbReference type="GO" id="GO:0016020">
    <property type="term" value="C:membrane"/>
    <property type="evidence" value="ECO:0007669"/>
    <property type="project" value="UniProtKB-SubCell"/>
</dbReference>
<dbReference type="EMBL" id="AWUE01019530">
    <property type="protein sequence ID" value="OMO73021.1"/>
    <property type="molecule type" value="Genomic_DNA"/>
</dbReference>
<evidence type="ECO:0000256" key="1">
    <source>
        <dbReference type="ARBA" id="ARBA00000900"/>
    </source>
</evidence>
<evidence type="ECO:0000256" key="8">
    <source>
        <dbReference type="ARBA" id="ARBA00022771"/>
    </source>
</evidence>
<dbReference type="Proteomes" id="UP000187203">
    <property type="component" value="Unassembled WGS sequence"/>
</dbReference>
<evidence type="ECO:0000256" key="12">
    <source>
        <dbReference type="ARBA" id="ARBA00023136"/>
    </source>
</evidence>
<keyword evidence="8 14" id="KW-0863">Zinc-finger</keyword>
<keyword evidence="10" id="KW-0862">Zinc</keyword>
<feature type="domain" description="RING-type" evidence="17">
    <location>
        <begin position="120"/>
        <end position="162"/>
    </location>
</feature>
<evidence type="ECO:0000256" key="9">
    <source>
        <dbReference type="ARBA" id="ARBA00022786"/>
    </source>
</evidence>
<keyword evidence="6 16" id="KW-0812">Transmembrane</keyword>
<feature type="region of interest" description="Disordered" evidence="15">
    <location>
        <begin position="307"/>
        <end position="335"/>
    </location>
</feature>
<accession>A0A1R3HS65</accession>
<reference evidence="19" key="1">
    <citation type="submission" date="2013-09" db="EMBL/GenBank/DDBJ databases">
        <title>Corchorus olitorius genome sequencing.</title>
        <authorList>
            <person name="Alam M."/>
            <person name="Haque M.S."/>
            <person name="Islam M.S."/>
            <person name="Emdad E.M."/>
            <person name="Islam M.M."/>
            <person name="Ahmed B."/>
            <person name="Halim A."/>
            <person name="Hossen Q.M.M."/>
            <person name="Hossain M.Z."/>
            <person name="Ahmed R."/>
            <person name="Khan M.M."/>
            <person name="Islam R."/>
            <person name="Rashid M.M."/>
            <person name="Khan S.A."/>
            <person name="Rahman M.S."/>
            <person name="Alam M."/>
            <person name="Yahiya A.S."/>
            <person name="Khan M.S."/>
            <person name="Azam M.S."/>
            <person name="Haque T."/>
            <person name="Lashkar M.Z.H."/>
            <person name="Akhand A.I."/>
            <person name="Morshed G."/>
            <person name="Roy S."/>
            <person name="Uddin K.S."/>
            <person name="Rabeya T."/>
            <person name="Hossain A.S."/>
            <person name="Chowdhury A."/>
            <person name="Snigdha A.R."/>
            <person name="Mortoza M.S."/>
            <person name="Matin S.A."/>
            <person name="Hoque S.M.E."/>
            <person name="Islam M.K."/>
            <person name="Roy D.K."/>
            <person name="Haider R."/>
            <person name="Moosa M.M."/>
            <person name="Elias S.M."/>
            <person name="Hasan A.M."/>
            <person name="Jahan S."/>
            <person name="Shafiuddin M."/>
            <person name="Mahmood N."/>
            <person name="Shommy N.S."/>
        </authorList>
    </citation>
    <scope>NUCLEOTIDE SEQUENCE [LARGE SCALE GENOMIC DNA]</scope>
    <source>
        <strain evidence="19">cv. O-4</strain>
    </source>
</reference>
<dbReference type="Pfam" id="PF13639">
    <property type="entry name" value="zf-RING_2"/>
    <property type="match status" value="1"/>
</dbReference>
<dbReference type="AlphaFoldDB" id="A0A1R3HS65"/>
<dbReference type="InterPro" id="IPR013083">
    <property type="entry name" value="Znf_RING/FYVE/PHD"/>
</dbReference>
<proteinExistence type="inferred from homology"/>
<evidence type="ECO:0000256" key="6">
    <source>
        <dbReference type="ARBA" id="ARBA00022692"/>
    </source>
</evidence>
<keyword evidence="7" id="KW-0479">Metal-binding</keyword>